<dbReference type="GO" id="GO:0005576">
    <property type="term" value="C:extracellular region"/>
    <property type="evidence" value="ECO:0007669"/>
    <property type="project" value="UniProtKB-SubCell"/>
</dbReference>
<dbReference type="Gene3D" id="3.40.50.1820">
    <property type="entry name" value="alpha/beta hydrolase"/>
    <property type="match status" value="1"/>
</dbReference>
<gene>
    <name evidence="12" type="ORF">FA15DRAFT_704457</name>
</gene>
<evidence type="ECO:0000313" key="12">
    <source>
        <dbReference type="EMBL" id="TFK24581.1"/>
    </source>
</evidence>
<dbReference type="EC" id="3.1.1.117" evidence="9"/>
<organism evidence="12 13">
    <name type="scientific">Coprinopsis marcescibilis</name>
    <name type="common">Agaric fungus</name>
    <name type="synonym">Psathyrella marcescibilis</name>
    <dbReference type="NCBI Taxonomy" id="230819"/>
    <lineage>
        <taxon>Eukaryota</taxon>
        <taxon>Fungi</taxon>
        <taxon>Dikarya</taxon>
        <taxon>Basidiomycota</taxon>
        <taxon>Agaricomycotina</taxon>
        <taxon>Agaricomycetes</taxon>
        <taxon>Agaricomycetidae</taxon>
        <taxon>Agaricales</taxon>
        <taxon>Agaricineae</taxon>
        <taxon>Psathyrellaceae</taxon>
        <taxon>Coprinopsis</taxon>
    </lineage>
</organism>
<feature type="signal peptide" evidence="10">
    <location>
        <begin position="1"/>
        <end position="19"/>
    </location>
</feature>
<sequence>MTSLKSLLALVTLSVTVLAQTCAPLPATITLRANSRLPDPFTTYGGQKVTTAADWTCRRNEISELFQRLEVGTLPPKPSSVTGTVSGNSITVNVNNGGTGISFTASIRYPTGNGPFPAIIALGGASIPIPSNVAVITYNNDDIAQQANTGSRGRGKFYTLYGQGHSASAMTAWVWGVSRLIDVLEANTGHRIDTKRLGVTGCSRNGKGAIMIGAFEPRIALTIPQESGSGGAACWRLSDDMSRRGIEVQTARQIVTENVWFSPLFNQYVNRVPDLPLDHHFLAGLVAPRGLLVIEHSGINWLGPFSTYGCMVTGRKVYQALGVPNNMGISSVGGHGHCQFPSSQNTELTAFINKFLLNNTSANTNVQRSDVNLNYNEASWVDWTVPNLA</sequence>
<reference evidence="12 13" key="1">
    <citation type="journal article" date="2019" name="Nat. Ecol. Evol.">
        <title>Megaphylogeny resolves global patterns of mushroom evolution.</title>
        <authorList>
            <person name="Varga T."/>
            <person name="Krizsan K."/>
            <person name="Foldi C."/>
            <person name="Dima B."/>
            <person name="Sanchez-Garcia M."/>
            <person name="Sanchez-Ramirez S."/>
            <person name="Szollosi G.J."/>
            <person name="Szarkandi J.G."/>
            <person name="Papp V."/>
            <person name="Albert L."/>
            <person name="Andreopoulos W."/>
            <person name="Angelini C."/>
            <person name="Antonin V."/>
            <person name="Barry K.W."/>
            <person name="Bougher N.L."/>
            <person name="Buchanan P."/>
            <person name="Buyck B."/>
            <person name="Bense V."/>
            <person name="Catcheside P."/>
            <person name="Chovatia M."/>
            <person name="Cooper J."/>
            <person name="Damon W."/>
            <person name="Desjardin D."/>
            <person name="Finy P."/>
            <person name="Geml J."/>
            <person name="Haridas S."/>
            <person name="Hughes K."/>
            <person name="Justo A."/>
            <person name="Karasinski D."/>
            <person name="Kautmanova I."/>
            <person name="Kiss B."/>
            <person name="Kocsube S."/>
            <person name="Kotiranta H."/>
            <person name="LaButti K.M."/>
            <person name="Lechner B.E."/>
            <person name="Liimatainen K."/>
            <person name="Lipzen A."/>
            <person name="Lukacs Z."/>
            <person name="Mihaltcheva S."/>
            <person name="Morgado L.N."/>
            <person name="Niskanen T."/>
            <person name="Noordeloos M.E."/>
            <person name="Ohm R.A."/>
            <person name="Ortiz-Santana B."/>
            <person name="Ovrebo C."/>
            <person name="Racz N."/>
            <person name="Riley R."/>
            <person name="Savchenko A."/>
            <person name="Shiryaev A."/>
            <person name="Soop K."/>
            <person name="Spirin V."/>
            <person name="Szebenyi C."/>
            <person name="Tomsovsky M."/>
            <person name="Tulloss R.E."/>
            <person name="Uehling J."/>
            <person name="Grigoriev I.V."/>
            <person name="Vagvolgyi C."/>
            <person name="Papp T."/>
            <person name="Martin F.M."/>
            <person name="Miettinen O."/>
            <person name="Hibbett D.S."/>
            <person name="Nagy L.G."/>
        </authorList>
    </citation>
    <scope>NUCLEOTIDE SEQUENCE [LARGE SCALE GENOMIC DNA]</scope>
    <source>
        <strain evidence="12 13">CBS 121175</strain>
    </source>
</reference>
<evidence type="ECO:0000259" key="11">
    <source>
        <dbReference type="Pfam" id="PF22244"/>
    </source>
</evidence>
<evidence type="ECO:0000256" key="4">
    <source>
        <dbReference type="ARBA" id="ARBA00022525"/>
    </source>
</evidence>
<dbReference type="InterPro" id="IPR054579">
    <property type="entry name" value="GCE-like_dom"/>
</dbReference>
<dbReference type="Pfam" id="PF22244">
    <property type="entry name" value="GCE_fung"/>
    <property type="match status" value="1"/>
</dbReference>
<feature type="domain" description="4-O-methyl-glucuronoyl methylesterase-like" evidence="11">
    <location>
        <begin position="92"/>
        <end position="322"/>
    </location>
</feature>
<comment type="subcellular location">
    <subcellularLocation>
        <location evidence="1">Secreted</location>
    </subcellularLocation>
</comment>
<keyword evidence="5 10" id="KW-0732">Signal</keyword>
<feature type="chain" id="PRO_5022768579" description="(4-O-methyl)-D-glucuronate--lignin esterase" evidence="10">
    <location>
        <begin position="20"/>
        <end position="389"/>
    </location>
</feature>
<comment type="similarity">
    <text evidence="2">Belongs to the carbohydrate esterase 15 (CE15) family.</text>
</comment>
<evidence type="ECO:0000256" key="9">
    <source>
        <dbReference type="ARBA" id="ARBA00026105"/>
    </source>
</evidence>
<dbReference type="Proteomes" id="UP000307440">
    <property type="component" value="Unassembled WGS sequence"/>
</dbReference>
<evidence type="ECO:0000256" key="10">
    <source>
        <dbReference type="SAM" id="SignalP"/>
    </source>
</evidence>
<evidence type="ECO:0000256" key="1">
    <source>
        <dbReference type="ARBA" id="ARBA00004613"/>
    </source>
</evidence>
<dbReference type="STRING" id="230819.A0A5C3KV86"/>
<keyword evidence="3" id="KW-0719">Serine esterase</keyword>
<keyword evidence="7" id="KW-0439">Lignin degradation</keyword>
<proteinExistence type="inferred from homology"/>
<dbReference type="EMBL" id="ML210198">
    <property type="protein sequence ID" value="TFK24581.1"/>
    <property type="molecule type" value="Genomic_DNA"/>
</dbReference>
<dbReference type="GO" id="GO:0052689">
    <property type="term" value="F:carboxylic ester hydrolase activity"/>
    <property type="evidence" value="ECO:0007669"/>
    <property type="project" value="UniProtKB-KW"/>
</dbReference>
<dbReference type="SUPFAM" id="SSF53474">
    <property type="entry name" value="alpha/beta-Hydrolases"/>
    <property type="match status" value="1"/>
</dbReference>
<evidence type="ECO:0000313" key="13">
    <source>
        <dbReference type="Proteomes" id="UP000307440"/>
    </source>
</evidence>
<accession>A0A5C3KV86</accession>
<dbReference type="GO" id="GO:0046274">
    <property type="term" value="P:lignin catabolic process"/>
    <property type="evidence" value="ECO:0007669"/>
    <property type="project" value="UniProtKB-KW"/>
</dbReference>
<comment type="catalytic activity">
    <reaction evidence="8">
        <text>a 4-O-methyl-alpha-D-glucuronosyl ester derivative + H2O = 4-O-methyl-alpha-D-glucuronate derivative + an alcohol + H(+)</text>
        <dbReference type="Rhea" id="RHEA:67452"/>
        <dbReference type="ChEBI" id="CHEBI:15377"/>
        <dbReference type="ChEBI" id="CHEBI:15378"/>
        <dbReference type="ChEBI" id="CHEBI:30879"/>
        <dbReference type="ChEBI" id="CHEBI:171667"/>
        <dbReference type="ChEBI" id="CHEBI:171668"/>
        <dbReference type="EC" id="3.1.1.117"/>
    </reaction>
    <physiologicalReaction direction="left-to-right" evidence="8">
        <dbReference type="Rhea" id="RHEA:67453"/>
    </physiologicalReaction>
</comment>
<name>A0A5C3KV86_COPMA</name>
<evidence type="ECO:0000256" key="2">
    <source>
        <dbReference type="ARBA" id="ARBA00010092"/>
    </source>
</evidence>
<dbReference type="AlphaFoldDB" id="A0A5C3KV86"/>
<protein>
    <recommendedName>
        <fullName evidence="9">(4-O-methyl)-D-glucuronate--lignin esterase</fullName>
        <ecNumber evidence="9">3.1.1.117</ecNumber>
    </recommendedName>
</protein>
<dbReference type="InterPro" id="IPR029058">
    <property type="entry name" value="AB_hydrolase_fold"/>
</dbReference>
<evidence type="ECO:0000256" key="7">
    <source>
        <dbReference type="ARBA" id="ARBA00023185"/>
    </source>
</evidence>
<evidence type="ECO:0000256" key="5">
    <source>
        <dbReference type="ARBA" id="ARBA00022729"/>
    </source>
</evidence>
<evidence type="ECO:0000256" key="3">
    <source>
        <dbReference type="ARBA" id="ARBA00022487"/>
    </source>
</evidence>
<evidence type="ECO:0000256" key="8">
    <source>
        <dbReference type="ARBA" id="ARBA00024511"/>
    </source>
</evidence>
<dbReference type="OrthoDB" id="3781271at2759"/>
<keyword evidence="13" id="KW-1185">Reference proteome</keyword>
<keyword evidence="4" id="KW-0964">Secreted</keyword>
<keyword evidence="6" id="KW-0378">Hydrolase</keyword>
<evidence type="ECO:0000256" key="6">
    <source>
        <dbReference type="ARBA" id="ARBA00022801"/>
    </source>
</evidence>